<keyword evidence="3 6" id="KW-0812">Transmembrane</keyword>
<proteinExistence type="inferred from homology"/>
<sequence>MLDFLQKNTFSIVYTFFLGLMPIFASSSISYWLIMHEEEVRHFTLLQWVLVYVASCFSMAFALTPTTFIALLSGYFLAWNAFVPIAISYWCASYLGFKVAKLIDGGRFLTKLSEKPKVRQVLDNLQQDEFKIILLARLSPVLPFAVTNVLFSFSGTKLKNFLTAGFIGMLPRTILSIWLGTQAQEIRKLIEHPSQGSGIQFFVFGLILVSMLGLGYFIKKAVSVKL</sequence>
<evidence type="ECO:0000256" key="3">
    <source>
        <dbReference type="ARBA" id="ARBA00022692"/>
    </source>
</evidence>
<feature type="domain" description="VTT" evidence="7">
    <location>
        <begin position="65"/>
        <end position="181"/>
    </location>
</feature>
<feature type="transmembrane region" description="Helical" evidence="6">
    <location>
        <begin position="45"/>
        <end position="71"/>
    </location>
</feature>
<accession>A0ABU5SIY8</accession>
<evidence type="ECO:0000259" key="7">
    <source>
        <dbReference type="Pfam" id="PF09335"/>
    </source>
</evidence>
<evidence type="ECO:0000256" key="1">
    <source>
        <dbReference type="ARBA" id="ARBA00004651"/>
    </source>
</evidence>
<gene>
    <name evidence="8" type="ORF">VB798_10395</name>
</gene>
<dbReference type="Pfam" id="PF09335">
    <property type="entry name" value="VTT_dom"/>
    <property type="match status" value="1"/>
</dbReference>
<feature type="transmembrane region" description="Helical" evidence="6">
    <location>
        <begin position="12"/>
        <end position="33"/>
    </location>
</feature>
<dbReference type="RefSeq" id="WP_323258409.1">
    <property type="nucleotide sequence ID" value="NZ_JAYGIM010000007.1"/>
</dbReference>
<name>A0ABU5SIY8_9BACT</name>
<comment type="subcellular location">
    <subcellularLocation>
        <location evidence="1 6">Cell membrane</location>
        <topology evidence="1 6">Multi-pass membrane protein</topology>
    </subcellularLocation>
</comment>
<feature type="transmembrane region" description="Helical" evidence="6">
    <location>
        <begin position="77"/>
        <end position="97"/>
    </location>
</feature>
<dbReference type="PANTHER" id="PTHR12677">
    <property type="entry name" value="GOLGI APPARATUS MEMBRANE PROTEIN TVP38-RELATED"/>
    <property type="match status" value="1"/>
</dbReference>
<evidence type="ECO:0000256" key="6">
    <source>
        <dbReference type="RuleBase" id="RU366058"/>
    </source>
</evidence>
<dbReference type="EMBL" id="JAYGIM010000007">
    <property type="protein sequence ID" value="MEA5426984.1"/>
    <property type="molecule type" value="Genomic_DNA"/>
</dbReference>
<protein>
    <recommendedName>
        <fullName evidence="6">TVP38/TMEM64 family membrane protein</fullName>
    </recommendedName>
</protein>
<dbReference type="Proteomes" id="UP001302222">
    <property type="component" value="Unassembled WGS sequence"/>
</dbReference>
<evidence type="ECO:0000256" key="2">
    <source>
        <dbReference type="ARBA" id="ARBA00022475"/>
    </source>
</evidence>
<organism evidence="8 9">
    <name type="scientific">Arcicella lustrica</name>
    <dbReference type="NCBI Taxonomy" id="2984196"/>
    <lineage>
        <taxon>Bacteria</taxon>
        <taxon>Pseudomonadati</taxon>
        <taxon>Bacteroidota</taxon>
        <taxon>Cytophagia</taxon>
        <taxon>Cytophagales</taxon>
        <taxon>Flectobacillaceae</taxon>
        <taxon>Arcicella</taxon>
    </lineage>
</organism>
<evidence type="ECO:0000256" key="4">
    <source>
        <dbReference type="ARBA" id="ARBA00022989"/>
    </source>
</evidence>
<feature type="transmembrane region" description="Helical" evidence="6">
    <location>
        <begin position="199"/>
        <end position="218"/>
    </location>
</feature>
<comment type="caution">
    <text evidence="8">The sequence shown here is derived from an EMBL/GenBank/DDBJ whole genome shotgun (WGS) entry which is preliminary data.</text>
</comment>
<evidence type="ECO:0000256" key="5">
    <source>
        <dbReference type="ARBA" id="ARBA00023136"/>
    </source>
</evidence>
<keyword evidence="4 6" id="KW-1133">Transmembrane helix</keyword>
<feature type="transmembrane region" description="Helical" evidence="6">
    <location>
        <begin position="161"/>
        <end position="179"/>
    </location>
</feature>
<keyword evidence="2 6" id="KW-1003">Cell membrane</keyword>
<keyword evidence="9" id="KW-1185">Reference proteome</keyword>
<keyword evidence="5 6" id="KW-0472">Membrane</keyword>
<dbReference type="InterPro" id="IPR032816">
    <property type="entry name" value="VTT_dom"/>
</dbReference>
<reference evidence="8 9" key="1">
    <citation type="submission" date="2023-12" db="EMBL/GenBank/DDBJ databases">
        <title>Novel species of the genus Arcicella isolated from rivers.</title>
        <authorList>
            <person name="Lu H."/>
        </authorList>
    </citation>
    <scope>NUCLEOTIDE SEQUENCE [LARGE SCALE GENOMIC DNA]</scope>
    <source>
        <strain evidence="8 9">DC25W</strain>
    </source>
</reference>
<evidence type="ECO:0000313" key="8">
    <source>
        <dbReference type="EMBL" id="MEA5426984.1"/>
    </source>
</evidence>
<dbReference type="PANTHER" id="PTHR12677:SF59">
    <property type="entry name" value="GOLGI APPARATUS MEMBRANE PROTEIN TVP38-RELATED"/>
    <property type="match status" value="1"/>
</dbReference>
<evidence type="ECO:0000313" key="9">
    <source>
        <dbReference type="Proteomes" id="UP001302222"/>
    </source>
</evidence>
<comment type="similarity">
    <text evidence="6">Belongs to the TVP38/TMEM64 family.</text>
</comment>
<dbReference type="InterPro" id="IPR015414">
    <property type="entry name" value="TMEM64"/>
</dbReference>